<evidence type="ECO:0000313" key="2">
    <source>
        <dbReference type="Proteomes" id="UP000007266"/>
    </source>
</evidence>
<dbReference type="EMBL" id="KQ971421">
    <property type="protein sequence ID" value="EFA13384.1"/>
    <property type="molecule type" value="Genomic_DNA"/>
</dbReference>
<reference evidence="1 2" key="1">
    <citation type="journal article" date="2008" name="Nature">
        <title>The genome of the model beetle and pest Tribolium castaneum.</title>
        <authorList>
            <consortium name="Tribolium Genome Sequencing Consortium"/>
            <person name="Richards S."/>
            <person name="Gibbs R.A."/>
            <person name="Weinstock G.M."/>
            <person name="Brown S.J."/>
            <person name="Denell R."/>
            <person name="Beeman R.W."/>
            <person name="Gibbs R."/>
            <person name="Beeman R.W."/>
            <person name="Brown S.J."/>
            <person name="Bucher G."/>
            <person name="Friedrich M."/>
            <person name="Grimmelikhuijzen C.J."/>
            <person name="Klingler M."/>
            <person name="Lorenzen M."/>
            <person name="Richards S."/>
            <person name="Roth S."/>
            <person name="Schroder R."/>
            <person name="Tautz D."/>
            <person name="Zdobnov E.M."/>
            <person name="Muzny D."/>
            <person name="Gibbs R.A."/>
            <person name="Weinstock G.M."/>
            <person name="Attaway T."/>
            <person name="Bell S."/>
            <person name="Buhay C.J."/>
            <person name="Chandrabose M.N."/>
            <person name="Chavez D."/>
            <person name="Clerk-Blankenburg K.P."/>
            <person name="Cree A."/>
            <person name="Dao M."/>
            <person name="Davis C."/>
            <person name="Chacko J."/>
            <person name="Dinh H."/>
            <person name="Dugan-Rocha S."/>
            <person name="Fowler G."/>
            <person name="Garner T.T."/>
            <person name="Garnes J."/>
            <person name="Gnirke A."/>
            <person name="Hawes A."/>
            <person name="Hernandez J."/>
            <person name="Hines S."/>
            <person name="Holder M."/>
            <person name="Hume J."/>
            <person name="Jhangiani S.N."/>
            <person name="Joshi V."/>
            <person name="Khan Z.M."/>
            <person name="Jackson L."/>
            <person name="Kovar C."/>
            <person name="Kowis A."/>
            <person name="Lee S."/>
            <person name="Lewis L.R."/>
            <person name="Margolis J."/>
            <person name="Morgan M."/>
            <person name="Nazareth L.V."/>
            <person name="Nguyen N."/>
            <person name="Okwuonu G."/>
            <person name="Parker D."/>
            <person name="Richards S."/>
            <person name="Ruiz S.J."/>
            <person name="Santibanez J."/>
            <person name="Savard J."/>
            <person name="Scherer S.E."/>
            <person name="Schneider B."/>
            <person name="Sodergren E."/>
            <person name="Tautz D."/>
            <person name="Vattahil S."/>
            <person name="Villasana D."/>
            <person name="White C.S."/>
            <person name="Wright R."/>
            <person name="Park Y."/>
            <person name="Beeman R.W."/>
            <person name="Lord J."/>
            <person name="Oppert B."/>
            <person name="Lorenzen M."/>
            <person name="Brown S."/>
            <person name="Wang L."/>
            <person name="Savard J."/>
            <person name="Tautz D."/>
            <person name="Richards S."/>
            <person name="Weinstock G."/>
            <person name="Gibbs R.A."/>
            <person name="Liu Y."/>
            <person name="Worley K."/>
            <person name="Weinstock G."/>
            <person name="Elsik C.G."/>
            <person name="Reese J.T."/>
            <person name="Elhaik E."/>
            <person name="Landan G."/>
            <person name="Graur D."/>
            <person name="Arensburger P."/>
            <person name="Atkinson P."/>
            <person name="Beeman R.W."/>
            <person name="Beidler J."/>
            <person name="Brown S.J."/>
            <person name="Demuth J.P."/>
            <person name="Drury D.W."/>
            <person name="Du Y.Z."/>
            <person name="Fujiwara H."/>
            <person name="Lorenzen M."/>
            <person name="Maselli V."/>
            <person name="Osanai M."/>
            <person name="Park Y."/>
            <person name="Robertson H.M."/>
            <person name="Tu Z."/>
            <person name="Wang J.J."/>
            <person name="Wang S."/>
            <person name="Richards S."/>
            <person name="Song H."/>
            <person name="Zhang L."/>
            <person name="Sodergren E."/>
            <person name="Werner D."/>
            <person name="Stanke M."/>
            <person name="Morgenstern B."/>
            <person name="Solovyev V."/>
            <person name="Kosarev P."/>
            <person name="Brown G."/>
            <person name="Chen H.C."/>
            <person name="Ermolaeva O."/>
            <person name="Hlavina W."/>
            <person name="Kapustin Y."/>
            <person name="Kiryutin B."/>
            <person name="Kitts P."/>
            <person name="Maglott D."/>
            <person name="Pruitt K."/>
            <person name="Sapojnikov V."/>
            <person name="Souvorov A."/>
            <person name="Mackey A.J."/>
            <person name="Waterhouse R.M."/>
            <person name="Wyder S."/>
            <person name="Zdobnov E.M."/>
            <person name="Zdobnov E.M."/>
            <person name="Wyder S."/>
            <person name="Kriventseva E.V."/>
            <person name="Kadowaki T."/>
            <person name="Bork P."/>
            <person name="Aranda M."/>
            <person name="Bao R."/>
            <person name="Beermann A."/>
            <person name="Berns N."/>
            <person name="Bolognesi R."/>
            <person name="Bonneton F."/>
            <person name="Bopp D."/>
            <person name="Brown S.J."/>
            <person name="Bucher G."/>
            <person name="Butts T."/>
            <person name="Chaumot A."/>
            <person name="Denell R.E."/>
            <person name="Ferrier D.E."/>
            <person name="Friedrich M."/>
            <person name="Gordon C.M."/>
            <person name="Jindra M."/>
            <person name="Klingler M."/>
            <person name="Lan Q."/>
            <person name="Lattorff H.M."/>
            <person name="Laudet V."/>
            <person name="von Levetsow C."/>
            <person name="Liu Z."/>
            <person name="Lutz R."/>
            <person name="Lynch J.A."/>
            <person name="da Fonseca R.N."/>
            <person name="Posnien N."/>
            <person name="Reuter R."/>
            <person name="Roth S."/>
            <person name="Savard J."/>
            <person name="Schinko J.B."/>
            <person name="Schmitt C."/>
            <person name="Schoppmeier M."/>
            <person name="Schroder R."/>
            <person name="Shippy T.D."/>
            <person name="Simonnet F."/>
            <person name="Marques-Souza H."/>
            <person name="Tautz D."/>
            <person name="Tomoyasu Y."/>
            <person name="Trauner J."/>
            <person name="Van der Zee M."/>
            <person name="Vervoort M."/>
            <person name="Wittkopp N."/>
            <person name="Wimmer E.A."/>
            <person name="Yang X."/>
            <person name="Jones A.K."/>
            <person name="Sattelle D.B."/>
            <person name="Ebert P.R."/>
            <person name="Nelson D."/>
            <person name="Scott J.G."/>
            <person name="Beeman R.W."/>
            <person name="Muthukrishnan S."/>
            <person name="Kramer K.J."/>
            <person name="Arakane Y."/>
            <person name="Beeman R.W."/>
            <person name="Zhu Q."/>
            <person name="Hogenkamp D."/>
            <person name="Dixit R."/>
            <person name="Oppert B."/>
            <person name="Jiang H."/>
            <person name="Zou Z."/>
            <person name="Marshall J."/>
            <person name="Elpidina E."/>
            <person name="Vinokurov K."/>
            <person name="Oppert C."/>
            <person name="Zou Z."/>
            <person name="Evans J."/>
            <person name="Lu Z."/>
            <person name="Zhao P."/>
            <person name="Sumathipala N."/>
            <person name="Altincicek B."/>
            <person name="Vilcinskas A."/>
            <person name="Williams M."/>
            <person name="Hultmark D."/>
            <person name="Hetru C."/>
            <person name="Jiang H."/>
            <person name="Grimmelikhuijzen C.J."/>
            <person name="Hauser F."/>
            <person name="Cazzamali G."/>
            <person name="Williamson M."/>
            <person name="Park Y."/>
            <person name="Li B."/>
            <person name="Tanaka Y."/>
            <person name="Predel R."/>
            <person name="Neupert S."/>
            <person name="Schachtner J."/>
            <person name="Verleyen P."/>
            <person name="Raible F."/>
            <person name="Bork P."/>
            <person name="Friedrich M."/>
            <person name="Walden K.K."/>
            <person name="Robertson H.M."/>
            <person name="Angeli S."/>
            <person name="Foret S."/>
            <person name="Bucher G."/>
            <person name="Schuetz S."/>
            <person name="Maleszka R."/>
            <person name="Wimmer E.A."/>
            <person name="Beeman R.W."/>
            <person name="Lorenzen M."/>
            <person name="Tomoyasu Y."/>
            <person name="Miller S.C."/>
            <person name="Grossmann D."/>
            <person name="Bucher G."/>
        </authorList>
    </citation>
    <scope>NUCLEOTIDE SEQUENCE [LARGE SCALE GENOMIC DNA]</scope>
    <source>
        <strain evidence="1 2">Georgia GA2</strain>
    </source>
</reference>
<keyword evidence="2" id="KW-1185">Reference proteome</keyword>
<dbReference type="HOGENOM" id="CLU_2944693_0_0_1"/>
<accession>D7GYF4</accession>
<dbReference type="PhylomeDB" id="D7GYF4"/>
<name>D7GYF4_TRICA</name>
<dbReference type="InParanoid" id="D7GYF4"/>
<gene>
    <name evidence="1" type="primary">GLEAN_11581</name>
    <name evidence="1" type="ORF">TcasGA2_TC011581</name>
</gene>
<dbReference type="AlphaFoldDB" id="D7GYF4"/>
<dbReference type="Proteomes" id="UP000007266">
    <property type="component" value="Unassembled WGS sequence"/>
</dbReference>
<evidence type="ECO:0000313" key="1">
    <source>
        <dbReference type="EMBL" id="EFA13384.1"/>
    </source>
</evidence>
<reference evidence="1 2" key="2">
    <citation type="journal article" date="2010" name="Nucleic Acids Res.">
        <title>BeetleBase in 2010: revisions to provide comprehensive genomic information for Tribolium castaneum.</title>
        <authorList>
            <person name="Kim H.S."/>
            <person name="Murphy T."/>
            <person name="Xia J."/>
            <person name="Caragea D."/>
            <person name="Park Y."/>
            <person name="Beeman R.W."/>
            <person name="Lorenzen M.D."/>
            <person name="Butcher S."/>
            <person name="Manak J.R."/>
            <person name="Brown S.J."/>
        </authorList>
    </citation>
    <scope>NUCLEOTIDE SEQUENCE [LARGE SCALE GENOMIC DNA]</scope>
    <source>
        <strain evidence="1 2">Georgia GA2</strain>
    </source>
</reference>
<proteinExistence type="predicted"/>
<protein>
    <submittedName>
        <fullName evidence="1">Uncharacterized protein</fullName>
    </submittedName>
</protein>
<organism evidence="1 2">
    <name type="scientific">Tribolium castaneum</name>
    <name type="common">Red flour beetle</name>
    <dbReference type="NCBI Taxonomy" id="7070"/>
    <lineage>
        <taxon>Eukaryota</taxon>
        <taxon>Metazoa</taxon>
        <taxon>Ecdysozoa</taxon>
        <taxon>Arthropoda</taxon>
        <taxon>Hexapoda</taxon>
        <taxon>Insecta</taxon>
        <taxon>Pterygota</taxon>
        <taxon>Neoptera</taxon>
        <taxon>Endopterygota</taxon>
        <taxon>Coleoptera</taxon>
        <taxon>Polyphaga</taxon>
        <taxon>Cucujiformia</taxon>
        <taxon>Tenebrionidae</taxon>
        <taxon>Tenebrionidae incertae sedis</taxon>
        <taxon>Tribolium</taxon>
    </lineage>
</organism>
<sequence>MAEQMECKFQRQMDAASYSKYKTVDRKKEECGSGKFLLDTISLRTRELPMLFEENASSRK</sequence>